<dbReference type="SUPFAM" id="SSF56808">
    <property type="entry name" value="Ribosomal protein L1"/>
    <property type="match status" value="1"/>
</dbReference>
<dbReference type="InterPro" id="IPR028364">
    <property type="entry name" value="Ribosomal_uL1/biogenesis"/>
</dbReference>
<feature type="region of interest" description="Disordered" evidence="4">
    <location>
        <begin position="276"/>
        <end position="301"/>
    </location>
</feature>
<keyword evidence="2" id="KW-0689">Ribosomal protein</keyword>
<gene>
    <name evidence="5" type="ORF">B0J12DRAFT_447933</name>
</gene>
<evidence type="ECO:0000256" key="2">
    <source>
        <dbReference type="ARBA" id="ARBA00022980"/>
    </source>
</evidence>
<dbReference type="InterPro" id="IPR023674">
    <property type="entry name" value="Ribosomal_uL1-like"/>
</dbReference>
<dbReference type="EMBL" id="JAGTJR010000009">
    <property type="protein sequence ID" value="KAH7054221.1"/>
    <property type="molecule type" value="Genomic_DNA"/>
</dbReference>
<reference evidence="5 6" key="1">
    <citation type="journal article" date="2021" name="Nat. Commun.">
        <title>Genetic determinants of endophytism in the Arabidopsis root mycobiome.</title>
        <authorList>
            <person name="Mesny F."/>
            <person name="Miyauchi S."/>
            <person name="Thiergart T."/>
            <person name="Pickel B."/>
            <person name="Atanasova L."/>
            <person name="Karlsson M."/>
            <person name="Huettel B."/>
            <person name="Barry K.W."/>
            <person name="Haridas S."/>
            <person name="Chen C."/>
            <person name="Bauer D."/>
            <person name="Andreopoulos W."/>
            <person name="Pangilinan J."/>
            <person name="LaButti K."/>
            <person name="Riley R."/>
            <person name="Lipzen A."/>
            <person name="Clum A."/>
            <person name="Drula E."/>
            <person name="Henrissat B."/>
            <person name="Kohler A."/>
            <person name="Grigoriev I.V."/>
            <person name="Martin F.M."/>
            <person name="Hacquard S."/>
        </authorList>
    </citation>
    <scope>NUCLEOTIDE SEQUENCE [LARGE SCALE GENOMIC DNA]</scope>
    <source>
        <strain evidence="5 6">MPI-SDFR-AT-0080</strain>
    </source>
</reference>
<sequence length="301" mass="32996">MASAQQRCLAHLSRSVLNTFTRPAASRTIAPALIPVQQIRCATAGKGYKKKDEAGSKKKKKTRTTYVTPDLKDAEQFALLDAIRYIRAFEVGQNPTSPKYELHVKLRTLKNGPVVRNRLRLPHPVKTDLRICVIAPRDSKPGQDAIAAGAAVVGEEEVFEAVKEGRIDFDRCLCHVDSLQKMNKAGLGRILGPKGLMPSAKTGTVVKDAGAAVKEMVGGAEYRERMGVVRMAIGQLGFTPEELQRNIKFFMNSIKKDIAQLSDRISKDIHEVVLSSTHSPGLSLNGEYRGPESPDPKELTV</sequence>
<comment type="caution">
    <text evidence="5">The sequence shown here is derived from an EMBL/GenBank/DDBJ whole genome shotgun (WGS) entry which is preliminary data.</text>
</comment>
<organism evidence="5 6">
    <name type="scientific">Macrophomina phaseolina</name>
    <dbReference type="NCBI Taxonomy" id="35725"/>
    <lineage>
        <taxon>Eukaryota</taxon>
        <taxon>Fungi</taxon>
        <taxon>Dikarya</taxon>
        <taxon>Ascomycota</taxon>
        <taxon>Pezizomycotina</taxon>
        <taxon>Dothideomycetes</taxon>
        <taxon>Dothideomycetes incertae sedis</taxon>
        <taxon>Botryosphaeriales</taxon>
        <taxon>Botryosphaeriaceae</taxon>
        <taxon>Macrophomina</taxon>
    </lineage>
</organism>
<dbReference type="PANTHER" id="PTHR36427:SF3">
    <property type="entry name" value="LARGE RIBOSOMAL SUBUNIT PROTEIN UL1M"/>
    <property type="match status" value="1"/>
</dbReference>
<evidence type="ECO:0000256" key="1">
    <source>
        <dbReference type="ARBA" id="ARBA00010531"/>
    </source>
</evidence>
<dbReference type="Pfam" id="PF00687">
    <property type="entry name" value="Ribosomal_L1"/>
    <property type="match status" value="1"/>
</dbReference>
<evidence type="ECO:0000256" key="4">
    <source>
        <dbReference type="SAM" id="MobiDB-lite"/>
    </source>
</evidence>
<dbReference type="Gene3D" id="3.40.50.790">
    <property type="match status" value="1"/>
</dbReference>
<evidence type="ECO:0000256" key="3">
    <source>
        <dbReference type="ARBA" id="ARBA00023274"/>
    </source>
</evidence>
<keyword evidence="3" id="KW-0687">Ribonucleoprotein</keyword>
<dbReference type="Proteomes" id="UP000774617">
    <property type="component" value="Unassembled WGS sequence"/>
</dbReference>
<feature type="compositionally biased region" description="Basic and acidic residues" evidence="4">
    <location>
        <begin position="289"/>
        <end position="301"/>
    </location>
</feature>
<keyword evidence="6" id="KW-1185">Reference proteome</keyword>
<dbReference type="CDD" id="cd00403">
    <property type="entry name" value="Ribosomal_L1"/>
    <property type="match status" value="1"/>
</dbReference>
<proteinExistence type="inferred from homology"/>
<dbReference type="InterPro" id="IPR016095">
    <property type="entry name" value="Ribosomal_uL1_3-a/b-sand"/>
</dbReference>
<accession>A0ABQ8GF23</accession>
<comment type="similarity">
    <text evidence="1">Belongs to the universal ribosomal protein uL1 family.</text>
</comment>
<dbReference type="PANTHER" id="PTHR36427">
    <property type="entry name" value="54S RIBOSOMAL PROTEIN L1, MITOCHONDRIAL"/>
    <property type="match status" value="1"/>
</dbReference>
<evidence type="ECO:0000313" key="6">
    <source>
        <dbReference type="Proteomes" id="UP000774617"/>
    </source>
</evidence>
<protein>
    <submittedName>
        <fullName evidence="5">Ribosomal protein L1-like protein</fullName>
    </submittedName>
</protein>
<evidence type="ECO:0000313" key="5">
    <source>
        <dbReference type="EMBL" id="KAH7054221.1"/>
    </source>
</evidence>
<name>A0ABQ8GF23_9PEZI</name>
<dbReference type="Gene3D" id="3.30.190.20">
    <property type="match status" value="1"/>
</dbReference>